<comment type="caution">
    <text evidence="7">The sequence shown here is derived from an EMBL/GenBank/DDBJ whole genome shotgun (WGS) entry which is preliminary data.</text>
</comment>
<feature type="transmembrane region" description="Helical" evidence="5">
    <location>
        <begin position="221"/>
        <end position="242"/>
    </location>
</feature>
<dbReference type="InterPro" id="IPR013525">
    <property type="entry name" value="ABC2_TM"/>
</dbReference>
<keyword evidence="3 5" id="KW-1133">Transmembrane helix</keyword>
<dbReference type="Pfam" id="PF01061">
    <property type="entry name" value="ABC2_membrane"/>
    <property type="match status" value="1"/>
</dbReference>
<evidence type="ECO:0000313" key="8">
    <source>
        <dbReference type="Proteomes" id="UP001595872"/>
    </source>
</evidence>
<feature type="transmembrane region" description="Helical" evidence="5">
    <location>
        <begin position="99"/>
        <end position="126"/>
    </location>
</feature>
<feature type="transmembrane region" description="Helical" evidence="5">
    <location>
        <begin position="138"/>
        <end position="161"/>
    </location>
</feature>
<proteinExistence type="predicted"/>
<protein>
    <submittedName>
        <fullName evidence="7">ABC transporter permease</fullName>
    </submittedName>
</protein>
<dbReference type="InterPro" id="IPR051784">
    <property type="entry name" value="Nod_factor_ABC_transporter"/>
</dbReference>
<organism evidence="7 8">
    <name type="scientific">Actinomadura gamaensis</name>
    <dbReference type="NCBI Taxonomy" id="1763541"/>
    <lineage>
        <taxon>Bacteria</taxon>
        <taxon>Bacillati</taxon>
        <taxon>Actinomycetota</taxon>
        <taxon>Actinomycetes</taxon>
        <taxon>Streptosporangiales</taxon>
        <taxon>Thermomonosporaceae</taxon>
        <taxon>Actinomadura</taxon>
    </lineage>
</organism>
<dbReference type="PANTHER" id="PTHR43229">
    <property type="entry name" value="NODULATION PROTEIN J"/>
    <property type="match status" value="1"/>
</dbReference>
<keyword evidence="4 5" id="KW-0472">Membrane</keyword>
<evidence type="ECO:0000256" key="1">
    <source>
        <dbReference type="ARBA" id="ARBA00004141"/>
    </source>
</evidence>
<feature type="transmembrane region" description="Helical" evidence="5">
    <location>
        <begin position="59"/>
        <end position="78"/>
    </location>
</feature>
<gene>
    <name evidence="7" type="ORF">ACFPCY_06620</name>
</gene>
<reference evidence="8" key="1">
    <citation type="journal article" date="2019" name="Int. J. Syst. Evol. Microbiol.">
        <title>The Global Catalogue of Microorganisms (GCM) 10K type strain sequencing project: providing services to taxonomists for standard genome sequencing and annotation.</title>
        <authorList>
            <consortium name="The Broad Institute Genomics Platform"/>
            <consortium name="The Broad Institute Genome Sequencing Center for Infectious Disease"/>
            <person name="Wu L."/>
            <person name="Ma J."/>
        </authorList>
    </citation>
    <scope>NUCLEOTIDE SEQUENCE [LARGE SCALE GENOMIC DNA]</scope>
    <source>
        <strain evidence="8">KLKA75</strain>
    </source>
</reference>
<evidence type="ECO:0000256" key="5">
    <source>
        <dbReference type="SAM" id="Phobius"/>
    </source>
</evidence>
<keyword evidence="2 5" id="KW-0812">Transmembrane</keyword>
<dbReference type="EMBL" id="JBHSIT010000002">
    <property type="protein sequence ID" value="MFC4906984.1"/>
    <property type="molecule type" value="Genomic_DNA"/>
</dbReference>
<keyword evidence="8" id="KW-1185">Reference proteome</keyword>
<evidence type="ECO:0000256" key="3">
    <source>
        <dbReference type="ARBA" id="ARBA00022989"/>
    </source>
</evidence>
<dbReference type="Proteomes" id="UP001595872">
    <property type="component" value="Unassembled WGS sequence"/>
</dbReference>
<feature type="domain" description="ABC-2 type transporter transmembrane" evidence="6">
    <location>
        <begin position="31"/>
        <end position="214"/>
    </location>
</feature>
<dbReference type="PANTHER" id="PTHR43229:SF2">
    <property type="entry name" value="NODULATION PROTEIN J"/>
    <property type="match status" value="1"/>
</dbReference>
<evidence type="ECO:0000256" key="4">
    <source>
        <dbReference type="ARBA" id="ARBA00023136"/>
    </source>
</evidence>
<evidence type="ECO:0000313" key="7">
    <source>
        <dbReference type="EMBL" id="MFC4906984.1"/>
    </source>
</evidence>
<sequence length="252" mass="25282">MTAPAFTPVPRTVAAVFAGQIGRARAGGGAVVLVATVQALAILVLLHGMGGSPGQGSRAAVTAGATFSVAAFIGWNLLAQRTSALKHGGGLEYYGTLPVRPAAVVLGFCACYGAFALPGIALSALAGTSLFALPTAHLWVLVPATVTSCLLFSALGALSGLGFRRPETAALAGQLGLTLAMFVGLVPPQSLPGWLTPLRAALPLAYDVDALASALSAHPHWTAITARLLGSALAGACCLALASRAYRSALDE</sequence>
<feature type="transmembrane region" description="Helical" evidence="5">
    <location>
        <begin position="168"/>
        <end position="186"/>
    </location>
</feature>
<evidence type="ECO:0000256" key="2">
    <source>
        <dbReference type="ARBA" id="ARBA00022692"/>
    </source>
</evidence>
<name>A0ABV9TSM1_9ACTN</name>
<accession>A0ABV9TSM1</accession>
<comment type="subcellular location">
    <subcellularLocation>
        <location evidence="1">Membrane</location>
        <topology evidence="1">Multi-pass membrane protein</topology>
    </subcellularLocation>
</comment>
<feature type="transmembrane region" description="Helical" evidence="5">
    <location>
        <begin position="26"/>
        <end position="47"/>
    </location>
</feature>
<evidence type="ECO:0000259" key="6">
    <source>
        <dbReference type="Pfam" id="PF01061"/>
    </source>
</evidence>
<dbReference type="RefSeq" id="WP_378252725.1">
    <property type="nucleotide sequence ID" value="NZ_JBHSIT010000002.1"/>
</dbReference>